<feature type="compositionally biased region" description="Polar residues" evidence="1">
    <location>
        <begin position="270"/>
        <end position="283"/>
    </location>
</feature>
<sequence length="550" mass="61569">MDPSLVKEMQLELPSPRGSDSSDTIDTSDNVKSGRNPKYEAKMEVDQSQRRRPPLNLGQSQGLRDPEKLSGEQFSESSGSSQDLKKTSIWTEGKGRKRDKFWRWISACFIGDDDLTDDEYDFTDDEYEHEHKHKDEMEPPMAEKRPIMGKFSSLFRSKSDKDKAGETNENPYAQQPSNDTYSNAPIYGAAREAPSGLPPGPRPGGFGGLPSGPRPGSAAPPPYSAQNDAAFADNKKKYDSATSSPSIGYGNDRYGNQAGYGSNRYDNAGSYGQNNDVQAQPQRQGGYGGLNEPNPLFEGRQQRDFQDHHRETQPDPNKKAWEEMTEDERQEEEIQGTMQEANRLRGGTEDILDRMLGKIEYTKQQAGLAMDSIQRQGEVVYNTKKLVNEASVQARIGKANAEDLENANKSMLNFYAMSRKKRDGLDDARLVAELEEKEERQRVQREAAAAKKRRDQRAIAPGFGASASSSKPNFSKYIFEDNLDGDQAAAEQRIDEKTERAIEGLQFVKAQMQAFSAEVDDQMVVLKDVEEQTSKVHDSVLVTHNHIKRI</sequence>
<protein>
    <recommendedName>
        <fullName evidence="4">t-SNARE coiled-coil homology domain-containing protein</fullName>
    </recommendedName>
</protein>
<feature type="compositionally biased region" description="Low complexity" evidence="1">
    <location>
        <begin position="71"/>
        <end position="82"/>
    </location>
</feature>
<reference evidence="2" key="1">
    <citation type="journal article" date="2023" name="Mol. Phylogenet. Evol.">
        <title>Genome-scale phylogeny and comparative genomics of the fungal order Sordariales.</title>
        <authorList>
            <person name="Hensen N."/>
            <person name="Bonometti L."/>
            <person name="Westerberg I."/>
            <person name="Brannstrom I.O."/>
            <person name="Guillou S."/>
            <person name="Cros-Aarteil S."/>
            <person name="Calhoun S."/>
            <person name="Haridas S."/>
            <person name="Kuo A."/>
            <person name="Mondo S."/>
            <person name="Pangilinan J."/>
            <person name="Riley R."/>
            <person name="LaButti K."/>
            <person name="Andreopoulos B."/>
            <person name="Lipzen A."/>
            <person name="Chen C."/>
            <person name="Yan M."/>
            <person name="Daum C."/>
            <person name="Ng V."/>
            <person name="Clum A."/>
            <person name="Steindorff A."/>
            <person name="Ohm R.A."/>
            <person name="Martin F."/>
            <person name="Silar P."/>
            <person name="Natvig D.O."/>
            <person name="Lalanne C."/>
            <person name="Gautier V."/>
            <person name="Ament-Velasquez S.L."/>
            <person name="Kruys A."/>
            <person name="Hutchinson M.I."/>
            <person name="Powell A.J."/>
            <person name="Barry K."/>
            <person name="Miller A.N."/>
            <person name="Grigoriev I.V."/>
            <person name="Debuchy R."/>
            <person name="Gladieux P."/>
            <person name="Hiltunen Thoren M."/>
            <person name="Johannesson H."/>
        </authorList>
    </citation>
    <scope>NUCLEOTIDE SEQUENCE</scope>
    <source>
        <strain evidence="2">CBS 315.58</strain>
    </source>
</reference>
<dbReference type="AlphaFoldDB" id="A0AAN6XLF7"/>
<name>A0AAN6XLF7_9PEZI</name>
<dbReference type="Proteomes" id="UP001303160">
    <property type="component" value="Unassembled WGS sequence"/>
</dbReference>
<evidence type="ECO:0008006" key="4">
    <source>
        <dbReference type="Google" id="ProtNLM"/>
    </source>
</evidence>
<feature type="compositionally biased region" description="Basic and acidic residues" evidence="1">
    <location>
        <begin position="157"/>
        <end position="166"/>
    </location>
</feature>
<dbReference type="EMBL" id="MU863903">
    <property type="protein sequence ID" value="KAK4201766.1"/>
    <property type="molecule type" value="Genomic_DNA"/>
</dbReference>
<organism evidence="2 3">
    <name type="scientific">Triangularia verruculosa</name>
    <dbReference type="NCBI Taxonomy" id="2587418"/>
    <lineage>
        <taxon>Eukaryota</taxon>
        <taxon>Fungi</taxon>
        <taxon>Dikarya</taxon>
        <taxon>Ascomycota</taxon>
        <taxon>Pezizomycotina</taxon>
        <taxon>Sordariomycetes</taxon>
        <taxon>Sordariomycetidae</taxon>
        <taxon>Sordariales</taxon>
        <taxon>Podosporaceae</taxon>
        <taxon>Triangularia</taxon>
    </lineage>
</organism>
<feature type="compositionally biased region" description="Basic and acidic residues" evidence="1">
    <location>
        <begin position="300"/>
        <end position="322"/>
    </location>
</feature>
<feature type="compositionally biased region" description="Basic and acidic residues" evidence="1">
    <location>
        <begin position="37"/>
        <end position="49"/>
    </location>
</feature>
<accession>A0AAN6XLF7</accession>
<feature type="compositionally biased region" description="Basic and acidic residues" evidence="1">
    <location>
        <begin position="128"/>
        <end position="146"/>
    </location>
</feature>
<feature type="compositionally biased region" description="Low complexity" evidence="1">
    <location>
        <begin position="19"/>
        <end position="28"/>
    </location>
</feature>
<feature type="compositionally biased region" description="Acidic residues" evidence="1">
    <location>
        <begin position="323"/>
        <end position="334"/>
    </location>
</feature>
<evidence type="ECO:0000313" key="3">
    <source>
        <dbReference type="Proteomes" id="UP001303160"/>
    </source>
</evidence>
<evidence type="ECO:0000256" key="1">
    <source>
        <dbReference type="SAM" id="MobiDB-lite"/>
    </source>
</evidence>
<reference evidence="2" key="2">
    <citation type="submission" date="2023-05" db="EMBL/GenBank/DDBJ databases">
        <authorList>
            <consortium name="Lawrence Berkeley National Laboratory"/>
            <person name="Steindorff A."/>
            <person name="Hensen N."/>
            <person name="Bonometti L."/>
            <person name="Westerberg I."/>
            <person name="Brannstrom I.O."/>
            <person name="Guillou S."/>
            <person name="Cros-Aarteil S."/>
            <person name="Calhoun S."/>
            <person name="Haridas S."/>
            <person name="Kuo A."/>
            <person name="Mondo S."/>
            <person name="Pangilinan J."/>
            <person name="Riley R."/>
            <person name="Labutti K."/>
            <person name="Andreopoulos B."/>
            <person name="Lipzen A."/>
            <person name="Chen C."/>
            <person name="Yanf M."/>
            <person name="Daum C."/>
            <person name="Ng V."/>
            <person name="Clum A."/>
            <person name="Ohm R."/>
            <person name="Martin F."/>
            <person name="Silar P."/>
            <person name="Natvig D."/>
            <person name="Lalanne C."/>
            <person name="Gautier V."/>
            <person name="Ament-Velasquez S.L."/>
            <person name="Kruys A."/>
            <person name="Hutchinson M.I."/>
            <person name="Powell A.J."/>
            <person name="Barry K."/>
            <person name="Miller A.N."/>
            <person name="Grigoriev I.V."/>
            <person name="Debuchy R."/>
            <person name="Gladieux P."/>
            <person name="Thoren M.H."/>
            <person name="Johannesson H."/>
        </authorList>
    </citation>
    <scope>NUCLEOTIDE SEQUENCE</scope>
    <source>
        <strain evidence="2">CBS 315.58</strain>
    </source>
</reference>
<gene>
    <name evidence="2" type="ORF">QBC40DRAFT_277497</name>
</gene>
<evidence type="ECO:0000313" key="2">
    <source>
        <dbReference type="EMBL" id="KAK4201766.1"/>
    </source>
</evidence>
<feature type="compositionally biased region" description="Polar residues" evidence="1">
    <location>
        <begin position="167"/>
        <end position="183"/>
    </location>
</feature>
<keyword evidence="3" id="KW-1185">Reference proteome</keyword>
<feature type="region of interest" description="Disordered" evidence="1">
    <location>
        <begin position="1"/>
        <end position="96"/>
    </location>
</feature>
<comment type="caution">
    <text evidence="2">The sequence shown here is derived from an EMBL/GenBank/DDBJ whole genome shotgun (WGS) entry which is preliminary data.</text>
</comment>
<feature type="region of interest" description="Disordered" evidence="1">
    <location>
        <begin position="127"/>
        <end position="346"/>
    </location>
</feature>
<proteinExistence type="predicted"/>